<evidence type="ECO:0000256" key="2">
    <source>
        <dbReference type="ARBA" id="ARBA00012652"/>
    </source>
</evidence>
<dbReference type="Pfam" id="PF17390">
    <property type="entry name" value="Bac_rhamnosid_C"/>
    <property type="match status" value="1"/>
</dbReference>
<dbReference type="InterPro" id="IPR012341">
    <property type="entry name" value="6hp_glycosidase-like_sf"/>
</dbReference>
<comment type="caution">
    <text evidence="6">The sequence shown here is derived from an EMBL/GenBank/DDBJ whole genome shotgun (WGS) entry which is preliminary data.</text>
</comment>
<feature type="domain" description="Alpha-L-rhamnosidase six-hairpin glycosidase" evidence="4">
    <location>
        <begin position="35"/>
        <end position="100"/>
    </location>
</feature>
<name>A0A5J4PIA0_9ZZZZ</name>
<evidence type="ECO:0000256" key="3">
    <source>
        <dbReference type="ARBA" id="ARBA00022801"/>
    </source>
</evidence>
<reference evidence="6" key="1">
    <citation type="submission" date="2019-03" db="EMBL/GenBank/DDBJ databases">
        <title>Single cell metagenomics reveals metabolic interactions within the superorganism composed of flagellate Streblomastix strix and complex community of Bacteroidetes bacteria on its surface.</title>
        <authorList>
            <person name="Treitli S.C."/>
            <person name="Kolisko M."/>
            <person name="Husnik F."/>
            <person name="Keeling P."/>
            <person name="Hampl V."/>
        </authorList>
    </citation>
    <scope>NUCLEOTIDE SEQUENCE</scope>
    <source>
        <strain evidence="6">STM</strain>
    </source>
</reference>
<dbReference type="Gene3D" id="2.60.420.10">
    <property type="entry name" value="Maltose phosphorylase, domain 3"/>
    <property type="match status" value="1"/>
</dbReference>
<dbReference type="GO" id="GO:0030596">
    <property type="term" value="F:alpha-L-rhamnosidase activity"/>
    <property type="evidence" value="ECO:0007669"/>
    <property type="project" value="UniProtKB-EC"/>
</dbReference>
<keyword evidence="3" id="KW-0378">Hydrolase</keyword>
<dbReference type="InterPro" id="IPR035396">
    <property type="entry name" value="Bac_rhamnosid6H"/>
</dbReference>
<proteinExistence type="predicted"/>
<gene>
    <name evidence="6" type="ORF">EZS27_040109</name>
</gene>
<dbReference type="Pfam" id="PF17389">
    <property type="entry name" value="Bac_rhamnosid6H"/>
    <property type="match status" value="1"/>
</dbReference>
<protein>
    <recommendedName>
        <fullName evidence="2">alpha-L-rhamnosidase</fullName>
        <ecNumber evidence="2">3.2.1.40</ecNumber>
    </recommendedName>
</protein>
<sequence length="217" mass="24474">MLQTREYTSYKFPRDINLLCIVRGYFNIGSFTRYPYFHVLLAHSQFHEIISGILSKTSYPGYGYFLSQGETTWPEAWEINHSECVCIHTSYAGISAWFIKGLAGIEPTVNDSGYRTFTIRPHVIQKLTYAKAGLESPYGLIESAWRKRDNKIIYNVSIPIGSKAKLYLPAPVSRITESGQPLAQVAGRKATDEKDGSILINVESGQYQFEVTTNNAQ</sequence>
<dbReference type="EC" id="3.2.1.40" evidence="2"/>
<dbReference type="Gene3D" id="1.50.10.10">
    <property type="match status" value="1"/>
</dbReference>
<dbReference type="InterPro" id="IPR016007">
    <property type="entry name" value="Alpha_rhamnosid"/>
</dbReference>
<feature type="domain" description="Alpha-L-rhamnosidase C-terminal" evidence="5">
    <location>
        <begin position="110"/>
        <end position="173"/>
    </location>
</feature>
<dbReference type="SUPFAM" id="SSF48208">
    <property type="entry name" value="Six-hairpin glycosidases"/>
    <property type="match status" value="1"/>
</dbReference>
<dbReference type="AlphaFoldDB" id="A0A5J4PIA0"/>
<dbReference type="EMBL" id="SNRY01008630">
    <property type="protein sequence ID" value="KAA6308213.1"/>
    <property type="molecule type" value="Genomic_DNA"/>
</dbReference>
<evidence type="ECO:0000259" key="5">
    <source>
        <dbReference type="Pfam" id="PF17390"/>
    </source>
</evidence>
<evidence type="ECO:0000259" key="4">
    <source>
        <dbReference type="Pfam" id="PF17389"/>
    </source>
</evidence>
<accession>A0A5J4PIA0</accession>
<evidence type="ECO:0000256" key="1">
    <source>
        <dbReference type="ARBA" id="ARBA00001445"/>
    </source>
</evidence>
<dbReference type="GO" id="GO:0005975">
    <property type="term" value="P:carbohydrate metabolic process"/>
    <property type="evidence" value="ECO:0007669"/>
    <property type="project" value="InterPro"/>
</dbReference>
<comment type="catalytic activity">
    <reaction evidence="1">
        <text>Hydrolysis of terminal non-reducing alpha-L-rhamnose residues in alpha-L-rhamnosides.</text>
        <dbReference type="EC" id="3.2.1.40"/>
    </reaction>
</comment>
<evidence type="ECO:0000313" key="6">
    <source>
        <dbReference type="EMBL" id="KAA6308213.1"/>
    </source>
</evidence>
<dbReference type="InterPro" id="IPR008928">
    <property type="entry name" value="6-hairpin_glycosidase_sf"/>
</dbReference>
<dbReference type="InterPro" id="IPR035398">
    <property type="entry name" value="Bac_rhamnosid_C"/>
</dbReference>
<dbReference type="PANTHER" id="PTHR33307">
    <property type="entry name" value="ALPHA-RHAMNOSIDASE (EUROFUNG)"/>
    <property type="match status" value="1"/>
</dbReference>
<organism evidence="6">
    <name type="scientific">termite gut metagenome</name>
    <dbReference type="NCBI Taxonomy" id="433724"/>
    <lineage>
        <taxon>unclassified sequences</taxon>
        <taxon>metagenomes</taxon>
        <taxon>organismal metagenomes</taxon>
    </lineage>
</organism>